<dbReference type="RefSeq" id="WP_282301949.1">
    <property type="nucleotide sequence ID" value="NZ_CP124616.1"/>
</dbReference>
<evidence type="ECO:0000259" key="1">
    <source>
        <dbReference type="SMART" id="SM00382"/>
    </source>
</evidence>
<dbReference type="SUPFAM" id="SSF52540">
    <property type="entry name" value="P-loop containing nucleoside triphosphate hydrolases"/>
    <property type="match status" value="1"/>
</dbReference>
<proteinExistence type="predicted"/>
<dbReference type="CDD" id="cd19481">
    <property type="entry name" value="RecA-like_protease"/>
    <property type="match status" value="1"/>
</dbReference>
<gene>
    <name evidence="2" type="ORF">QF118_07195</name>
</gene>
<sequence>MLATLMICREVEALSANMFRPRAVTVIRSRLSTKDIATALSVICPKDLYLMQGGFRSGDKGKAVHYRGLRRKGLYEPDIEEIAALISIGERIIFLDDMGAEDADDDAPFPPVPCEVITLRPIDAEVIAILLAIAFPGTPPEISSAALALLPSSEGCHQLTSRDVVCATCAADYNGAIQHLLAQLSHEDEKLEVDVPAVAKPVAPLERLVGYGGAIQAAQDMLSALRLHSEGKISWEDVPRGMLLIGAPGTGKTELARAMAHSLGISFMPVSYSKWQSKGHLGDMQRDMARDFEKAIQRAPCLMLIDEMDAFRASASGHNSSYDDKVVKSLIEHLDGIKGREGVVIVGTANDLEKIPAVIWRSGRFDEVIHIPLPTREELAIILQQHLKAEDGEIDTEACSVHALGQTGADCAAALRRARAAARRHNRAITTSDVIGALNGDLRHVNPDMLWRMAVHECGHALVASSYPELTVNFLRLTGTGGFCHVCGYGGLHTAFMLQRDRAIMLAGRMAEILVLGAPSSGSGGEIDSDLGNAMMSAANQIGAYGLGQLGPIWLGAHNTGNLLREVMNGNLPEVAEMISEAGETARQLLEPQISRLTEMAQALAETGVLTGQRLAHFLPPPPACEDP</sequence>
<dbReference type="SUPFAM" id="SSF140990">
    <property type="entry name" value="FtsH protease domain-like"/>
    <property type="match status" value="1"/>
</dbReference>
<dbReference type="SMART" id="SM00382">
    <property type="entry name" value="AAA"/>
    <property type="match status" value="1"/>
</dbReference>
<dbReference type="InterPro" id="IPR003959">
    <property type="entry name" value="ATPase_AAA_core"/>
</dbReference>
<organism evidence="2 3">
    <name type="scientific">Tropicibacter oceani</name>
    <dbReference type="NCBI Taxonomy" id="3058420"/>
    <lineage>
        <taxon>Bacteria</taxon>
        <taxon>Pseudomonadati</taxon>
        <taxon>Pseudomonadota</taxon>
        <taxon>Alphaproteobacteria</taxon>
        <taxon>Rhodobacterales</taxon>
        <taxon>Roseobacteraceae</taxon>
        <taxon>Tropicibacter</taxon>
    </lineage>
</organism>
<feature type="domain" description="AAA+ ATPase" evidence="1">
    <location>
        <begin position="238"/>
        <end position="375"/>
    </location>
</feature>
<protein>
    <submittedName>
        <fullName evidence="2">AAA family ATPase</fullName>
    </submittedName>
</protein>
<evidence type="ECO:0000313" key="3">
    <source>
        <dbReference type="Proteomes" id="UP001241605"/>
    </source>
</evidence>
<dbReference type="InterPro" id="IPR027417">
    <property type="entry name" value="P-loop_NTPase"/>
</dbReference>
<dbReference type="EMBL" id="CP124616">
    <property type="protein sequence ID" value="WGW05325.1"/>
    <property type="molecule type" value="Genomic_DNA"/>
</dbReference>
<keyword evidence="3" id="KW-1185">Reference proteome</keyword>
<name>A0ABY8QL11_9RHOB</name>
<dbReference type="PANTHER" id="PTHR23076">
    <property type="entry name" value="METALLOPROTEASE M41 FTSH"/>
    <property type="match status" value="1"/>
</dbReference>
<dbReference type="Pfam" id="PF00004">
    <property type="entry name" value="AAA"/>
    <property type="match status" value="1"/>
</dbReference>
<evidence type="ECO:0000313" key="2">
    <source>
        <dbReference type="EMBL" id="WGW05325.1"/>
    </source>
</evidence>
<reference evidence="2 3" key="1">
    <citation type="submission" date="2023-05" db="EMBL/GenBank/DDBJ databases">
        <title>YMD87, complete Genome.</title>
        <authorList>
            <person name="Zhang J."/>
            <person name="Xu X."/>
        </authorList>
    </citation>
    <scope>NUCLEOTIDE SEQUENCE [LARGE SCALE GENOMIC DNA]</scope>
    <source>
        <strain evidence="2 3">YMD87</strain>
    </source>
</reference>
<dbReference type="Proteomes" id="UP001241605">
    <property type="component" value="Chromosome"/>
</dbReference>
<dbReference type="PANTHER" id="PTHR23076:SF97">
    <property type="entry name" value="ATP-DEPENDENT ZINC METALLOPROTEASE YME1L1"/>
    <property type="match status" value="1"/>
</dbReference>
<dbReference type="Gene3D" id="3.40.50.300">
    <property type="entry name" value="P-loop containing nucleotide triphosphate hydrolases"/>
    <property type="match status" value="1"/>
</dbReference>
<dbReference type="InterPro" id="IPR003593">
    <property type="entry name" value="AAA+_ATPase"/>
</dbReference>
<dbReference type="Gene3D" id="1.20.58.760">
    <property type="entry name" value="Peptidase M41"/>
    <property type="match status" value="1"/>
</dbReference>
<accession>A0ABY8QL11</accession>
<dbReference type="InterPro" id="IPR037219">
    <property type="entry name" value="Peptidase_M41-like"/>
</dbReference>